<protein>
    <recommendedName>
        <fullName evidence="3">F-box domain-containing protein</fullName>
    </recommendedName>
</protein>
<name>A0A1Z5TR24_HORWE</name>
<dbReference type="VEuPathDB" id="FungiDB:BTJ68_01739"/>
<dbReference type="AlphaFoldDB" id="A0A1Z5TR24"/>
<dbReference type="OrthoDB" id="3210378at2759"/>
<dbReference type="STRING" id="1157616.A0A1Z5TR24"/>
<accession>A0A1Z5TR24</accession>
<dbReference type="InParanoid" id="A0A1Z5TR24"/>
<gene>
    <name evidence="1" type="ORF">BTJ68_01739</name>
</gene>
<dbReference type="Gene3D" id="3.80.10.10">
    <property type="entry name" value="Ribonuclease Inhibitor"/>
    <property type="match status" value="1"/>
</dbReference>
<evidence type="ECO:0000313" key="1">
    <source>
        <dbReference type="EMBL" id="OTA38443.1"/>
    </source>
</evidence>
<comment type="caution">
    <text evidence="1">The sequence shown here is derived from an EMBL/GenBank/DDBJ whole genome shotgun (WGS) entry which is preliminary data.</text>
</comment>
<reference evidence="1 2" key="1">
    <citation type="submission" date="2017-01" db="EMBL/GenBank/DDBJ databases">
        <title>The recent genome duplication of the halophilic yeast Hortaea werneckii: insights from long-read sequencing.</title>
        <authorList>
            <person name="Sinha S."/>
            <person name="Flibotte S."/>
            <person name="Neira M."/>
            <person name="Lenassi M."/>
            <person name="Gostincar C."/>
            <person name="Stajich J.E."/>
            <person name="Nislow C.E."/>
        </authorList>
    </citation>
    <scope>NUCLEOTIDE SEQUENCE [LARGE SCALE GENOMIC DNA]</scope>
    <source>
        <strain evidence="1 2">EXF-2000</strain>
    </source>
</reference>
<organism evidence="1 2">
    <name type="scientific">Hortaea werneckii EXF-2000</name>
    <dbReference type="NCBI Taxonomy" id="1157616"/>
    <lineage>
        <taxon>Eukaryota</taxon>
        <taxon>Fungi</taxon>
        <taxon>Dikarya</taxon>
        <taxon>Ascomycota</taxon>
        <taxon>Pezizomycotina</taxon>
        <taxon>Dothideomycetes</taxon>
        <taxon>Dothideomycetidae</taxon>
        <taxon>Mycosphaerellales</taxon>
        <taxon>Teratosphaeriaceae</taxon>
        <taxon>Hortaea</taxon>
    </lineage>
</organism>
<proteinExistence type="predicted"/>
<dbReference type="InterPro" id="IPR032675">
    <property type="entry name" value="LRR_dom_sf"/>
</dbReference>
<evidence type="ECO:0000313" key="2">
    <source>
        <dbReference type="Proteomes" id="UP000194280"/>
    </source>
</evidence>
<dbReference type="Proteomes" id="UP000194280">
    <property type="component" value="Unassembled WGS sequence"/>
</dbReference>
<sequence>MAVRPTKQKYVRFQITSDDIDLQTTHQPATVPESAPSQRHTWPEIAKHPKAGRYPFETVPTLVRTPWESERSAFRSQFLREPRPRSPQLPRRIFERLPREVYQAILDQLESLYIHGNSVDVIGRQTDLKALSLVDKRWHRIAREHLYREIWVPSDDDRRRRSSLLFRRRSRLYLLRRTLKASQALASMVRRLHITSGIAIDLDSETGHAARRRAAYIALTSVVELCPNLEQLSGYNWLDQGASSAGLLEALARCSGLKQHVWVCGSENVPNPGLGVMLECHSSWAQLETLVLCSNGELRLGTGSISALVQRLPQLQHLMLSGLDRHDFHNGTLLCSPPVKSLRLENLEGVSNQGIEQLSISRLCMTFEKLSLIGLELTSLRTLQSLIANAVHLRHFTLVQDTSPEFQPGMESANSLKGFESKTLEYLHWDALIPGSGTTLVANSIASGRLPVLRRIKVPCDYEGAIQSLCRPIACERLTSGDMELLVHFSGKGRYERVLRIAQIQAQRRIRECRRQPSFNVVVQDEDQTVSAQHMIGSFIGNVDSKIEYSLEPGAEGSRSGLVQLQDVMVPERPYDGSERKTDMEKGVKEERLLDLKMLF</sequence>
<dbReference type="EMBL" id="MUNK01000010">
    <property type="protein sequence ID" value="OTA38443.1"/>
    <property type="molecule type" value="Genomic_DNA"/>
</dbReference>
<dbReference type="SUPFAM" id="SSF52047">
    <property type="entry name" value="RNI-like"/>
    <property type="match status" value="1"/>
</dbReference>
<evidence type="ECO:0008006" key="3">
    <source>
        <dbReference type="Google" id="ProtNLM"/>
    </source>
</evidence>
<keyword evidence="2" id="KW-1185">Reference proteome</keyword>